<evidence type="ECO:0000313" key="8">
    <source>
        <dbReference type="Proteomes" id="UP000639643"/>
    </source>
</evidence>
<evidence type="ECO:0000313" key="7">
    <source>
        <dbReference type="EMBL" id="KAF6829817.1"/>
    </source>
</evidence>
<evidence type="ECO:0000256" key="5">
    <source>
        <dbReference type="SAM" id="MobiDB-lite"/>
    </source>
</evidence>
<evidence type="ECO:0000256" key="4">
    <source>
        <dbReference type="ARBA" id="ARBA00023136"/>
    </source>
</evidence>
<feature type="compositionally biased region" description="Basic and acidic residues" evidence="5">
    <location>
        <begin position="1"/>
        <end position="16"/>
    </location>
</feature>
<feature type="transmembrane region" description="Helical" evidence="6">
    <location>
        <begin position="281"/>
        <end position="303"/>
    </location>
</feature>
<feature type="compositionally biased region" description="Low complexity" evidence="5">
    <location>
        <begin position="366"/>
        <end position="380"/>
    </location>
</feature>
<evidence type="ECO:0000256" key="6">
    <source>
        <dbReference type="SAM" id="Phobius"/>
    </source>
</evidence>
<dbReference type="Proteomes" id="UP000639643">
    <property type="component" value="Unassembled WGS sequence"/>
</dbReference>
<keyword evidence="2 6" id="KW-0812">Transmembrane</keyword>
<dbReference type="Pfam" id="PF02535">
    <property type="entry name" value="Zip"/>
    <property type="match status" value="1"/>
</dbReference>
<feature type="region of interest" description="Disordered" evidence="5">
    <location>
        <begin position="74"/>
        <end position="95"/>
    </location>
</feature>
<evidence type="ECO:0000256" key="2">
    <source>
        <dbReference type="ARBA" id="ARBA00022692"/>
    </source>
</evidence>
<feature type="region of interest" description="Disordered" evidence="5">
    <location>
        <begin position="39"/>
        <end position="59"/>
    </location>
</feature>
<feature type="transmembrane region" description="Helical" evidence="6">
    <location>
        <begin position="486"/>
        <end position="508"/>
    </location>
</feature>
<keyword evidence="4 6" id="KW-0472">Membrane</keyword>
<comment type="caution">
    <text evidence="7">The sequence shown here is derived from an EMBL/GenBank/DDBJ whole genome shotgun (WGS) entry which is preliminary data.</text>
</comment>
<keyword evidence="8" id="KW-1185">Reference proteome</keyword>
<dbReference type="GO" id="GO:0005886">
    <property type="term" value="C:plasma membrane"/>
    <property type="evidence" value="ECO:0007669"/>
    <property type="project" value="TreeGrafter"/>
</dbReference>
<dbReference type="InterPro" id="IPR003689">
    <property type="entry name" value="ZIP"/>
</dbReference>
<organism evidence="7 8">
    <name type="scientific">Colletotrichum musicola</name>
    <dbReference type="NCBI Taxonomy" id="2175873"/>
    <lineage>
        <taxon>Eukaryota</taxon>
        <taxon>Fungi</taxon>
        <taxon>Dikarya</taxon>
        <taxon>Ascomycota</taxon>
        <taxon>Pezizomycotina</taxon>
        <taxon>Sordariomycetes</taxon>
        <taxon>Hypocreomycetidae</taxon>
        <taxon>Glomerellales</taxon>
        <taxon>Glomerellaceae</taxon>
        <taxon>Colletotrichum</taxon>
        <taxon>Colletotrichum orchidearum species complex</taxon>
    </lineage>
</organism>
<comment type="subcellular location">
    <subcellularLocation>
        <location evidence="1">Membrane</location>
        <topology evidence="1">Multi-pass membrane protein</topology>
    </subcellularLocation>
</comment>
<feature type="region of interest" description="Disordered" evidence="5">
    <location>
        <begin position="1"/>
        <end position="22"/>
    </location>
</feature>
<name>A0A8H6NDS8_9PEZI</name>
<protein>
    <submittedName>
        <fullName evidence="7">Plasma membrane zinc ion</fullName>
    </submittedName>
</protein>
<keyword evidence="3 6" id="KW-1133">Transmembrane helix</keyword>
<dbReference type="PANTHER" id="PTHR11040">
    <property type="entry name" value="ZINC/IRON TRANSPORTER"/>
    <property type="match status" value="1"/>
</dbReference>
<dbReference type="GO" id="GO:0005385">
    <property type="term" value="F:zinc ion transmembrane transporter activity"/>
    <property type="evidence" value="ECO:0007669"/>
    <property type="project" value="TreeGrafter"/>
</dbReference>
<evidence type="ECO:0000256" key="3">
    <source>
        <dbReference type="ARBA" id="ARBA00022989"/>
    </source>
</evidence>
<gene>
    <name evidence="7" type="ORF">CMUS01_07992</name>
</gene>
<dbReference type="PANTHER" id="PTHR11040:SF55">
    <property type="entry name" value="MEMBRANE ZINC ION TRANSPORTER, PUTATIVE (AFU_ORTHOLOGUE AFUA_6G00470)-RELATED"/>
    <property type="match status" value="1"/>
</dbReference>
<reference evidence="7" key="1">
    <citation type="journal article" date="2020" name="Phytopathology">
        <title>Genome Sequence Resources of Colletotrichum truncatum, C. plurivorum, C. musicola, and C. sojae: Four Species Pathogenic to Soybean (Glycine max).</title>
        <authorList>
            <person name="Rogerio F."/>
            <person name="Boufleur T.R."/>
            <person name="Ciampi-Guillardi M."/>
            <person name="Sukno S.A."/>
            <person name="Thon M.R."/>
            <person name="Massola Junior N.S."/>
            <person name="Baroncelli R."/>
        </authorList>
    </citation>
    <scope>NUCLEOTIDE SEQUENCE</scope>
    <source>
        <strain evidence="7">LFN0074</strain>
    </source>
</reference>
<feature type="transmembrane region" description="Helical" evidence="6">
    <location>
        <begin position="240"/>
        <end position="261"/>
    </location>
</feature>
<feature type="transmembrane region" description="Helical" evidence="6">
    <location>
        <begin position="529"/>
        <end position="549"/>
    </location>
</feature>
<feature type="transmembrane region" description="Helical" evidence="6">
    <location>
        <begin position="206"/>
        <end position="228"/>
    </location>
</feature>
<dbReference type="OrthoDB" id="448280at2759"/>
<dbReference type="EMBL" id="WIGM01000300">
    <property type="protein sequence ID" value="KAF6829817.1"/>
    <property type="molecule type" value="Genomic_DNA"/>
</dbReference>
<dbReference type="AlphaFoldDB" id="A0A8H6NDS8"/>
<proteinExistence type="predicted"/>
<accession>A0A8H6NDS8</accession>
<feature type="transmembrane region" description="Helical" evidence="6">
    <location>
        <begin position="118"/>
        <end position="135"/>
    </location>
</feature>
<evidence type="ECO:0000256" key="1">
    <source>
        <dbReference type="ARBA" id="ARBA00004141"/>
    </source>
</evidence>
<feature type="region of interest" description="Disordered" evidence="5">
    <location>
        <begin position="361"/>
        <end position="380"/>
    </location>
</feature>
<sequence>MNCPSRTDETTLEHPDWNQNPPFLAPDLTTCEDLNGKVNAREHRRGTQGAGDGSDGRGDAMNYHTLPRLHPDRRAAVSGGWTSGSHPRNKSVYGGDDHTRLLPSLGSPDSARSSLQGWLSWLLSVIGCSAIISTLKSPEAVVAFVAQSRRSVPVSVSDAVPVSVSDAVPAAASASASILKRSARVARRSTCPTGGLDDEDNYNTPLHVGALFIILAVSFLACAFPIIASRLPGLRIPRPFFFSVRHFGTGVLLATAFVHLLPTAFTLLGNQCLSSFWVTDYPAMPGAIALAGIFLVTIIEMVFHPSRQLSNAQQENSVLADDRPVEMAPAHGSRHSMSRQLSRVVDSSPAAADEVLAKRVDEESRAAPNGGSSSPASSVVALSPAQQHQKDILQCMMLEVGILFHSVFIGMTLSVSVGHEFVILLVAIAFHQTFEGLALGSRIANIAWPEGSLQPWMMALAYGCTTPVGQAIGLATHRLYSPDSEFGLILVGTMNAISSGLLVFAALIELLAEDFLSDESWRVLRGRKRVYACLLVFFGAFGMSLVGAWA</sequence>